<comment type="caution">
    <text evidence="2">The sequence shown here is derived from an EMBL/GenBank/DDBJ whole genome shotgun (WGS) entry which is preliminary data.</text>
</comment>
<proteinExistence type="predicted"/>
<evidence type="ECO:0000313" key="3">
    <source>
        <dbReference type="Proteomes" id="UP001224890"/>
    </source>
</evidence>
<feature type="chain" id="PRO_5042533072" evidence="1">
    <location>
        <begin position="16"/>
        <end position="109"/>
    </location>
</feature>
<accession>A0AAJ0F1L5</accession>
<dbReference type="Proteomes" id="UP001224890">
    <property type="component" value="Unassembled WGS sequence"/>
</dbReference>
<feature type="signal peptide" evidence="1">
    <location>
        <begin position="1"/>
        <end position="15"/>
    </location>
</feature>
<dbReference type="GeneID" id="85450495"/>
<dbReference type="RefSeq" id="XP_060435521.1">
    <property type="nucleotide sequence ID" value="XM_060565969.1"/>
</dbReference>
<gene>
    <name evidence="2" type="ORF">BDP55DRAFT_206721</name>
</gene>
<protein>
    <submittedName>
        <fullName evidence="2">Uncharacterized protein</fullName>
    </submittedName>
</protein>
<evidence type="ECO:0000313" key="2">
    <source>
        <dbReference type="EMBL" id="KAK1699764.1"/>
    </source>
</evidence>
<evidence type="ECO:0000256" key="1">
    <source>
        <dbReference type="SAM" id="SignalP"/>
    </source>
</evidence>
<dbReference type="AlphaFoldDB" id="A0AAJ0F1L5"/>
<reference evidence="2" key="1">
    <citation type="submission" date="2021-06" db="EMBL/GenBank/DDBJ databases">
        <title>Comparative genomics, transcriptomics and evolutionary studies reveal genomic signatures of adaptation to plant cell wall in hemibiotrophic fungi.</title>
        <authorList>
            <consortium name="DOE Joint Genome Institute"/>
            <person name="Baroncelli R."/>
            <person name="Diaz J.F."/>
            <person name="Benocci T."/>
            <person name="Peng M."/>
            <person name="Battaglia E."/>
            <person name="Haridas S."/>
            <person name="Andreopoulos W."/>
            <person name="Labutti K."/>
            <person name="Pangilinan J."/>
            <person name="Floch G.L."/>
            <person name="Makela M.R."/>
            <person name="Henrissat B."/>
            <person name="Grigoriev I.V."/>
            <person name="Crouch J.A."/>
            <person name="De Vries R.P."/>
            <person name="Sukno S.A."/>
            <person name="Thon M.R."/>
        </authorList>
    </citation>
    <scope>NUCLEOTIDE SEQUENCE</scope>
    <source>
        <strain evidence="2">CBS 193.32</strain>
    </source>
</reference>
<keyword evidence="1" id="KW-0732">Signal</keyword>
<keyword evidence="3" id="KW-1185">Reference proteome</keyword>
<sequence length="109" mass="11751">MRIVLLGALCALSLTSHIDSEAAAVERIIRTGTDEHDLVFDLWEGTASMVRRRFLEFCFGSSGHLSKGARHWGITVHGTGGGCESFFFCLGASFGKGACLDFLLSTYCG</sequence>
<organism evidence="2 3">
    <name type="scientific">Colletotrichum godetiae</name>
    <dbReference type="NCBI Taxonomy" id="1209918"/>
    <lineage>
        <taxon>Eukaryota</taxon>
        <taxon>Fungi</taxon>
        <taxon>Dikarya</taxon>
        <taxon>Ascomycota</taxon>
        <taxon>Pezizomycotina</taxon>
        <taxon>Sordariomycetes</taxon>
        <taxon>Hypocreomycetidae</taxon>
        <taxon>Glomerellales</taxon>
        <taxon>Glomerellaceae</taxon>
        <taxon>Colletotrichum</taxon>
        <taxon>Colletotrichum acutatum species complex</taxon>
    </lineage>
</organism>
<dbReference type="EMBL" id="JAHMHR010000003">
    <property type="protein sequence ID" value="KAK1699764.1"/>
    <property type="molecule type" value="Genomic_DNA"/>
</dbReference>
<name>A0AAJ0F1L5_9PEZI</name>